<dbReference type="GO" id="GO:0006633">
    <property type="term" value="P:fatty acid biosynthetic process"/>
    <property type="evidence" value="ECO:0007669"/>
    <property type="project" value="InterPro"/>
</dbReference>
<protein>
    <submittedName>
        <fullName evidence="7">Uncharacterized protein</fullName>
    </submittedName>
</protein>
<keyword evidence="1" id="KW-0596">Phosphopantetheine</keyword>
<feature type="domain" description="Ketosynthase family 3 (KS3)" evidence="6">
    <location>
        <begin position="2"/>
        <end position="431"/>
    </location>
</feature>
<keyword evidence="8" id="KW-1185">Reference proteome</keyword>
<dbReference type="InterPro" id="IPR020841">
    <property type="entry name" value="PKS_Beta-ketoAc_synthase_dom"/>
</dbReference>
<name>A0A1V9AC51_SACPI</name>
<organism evidence="7 8">
    <name type="scientific">Saccharomonospora piscinae</name>
    <dbReference type="NCBI Taxonomy" id="687388"/>
    <lineage>
        <taxon>Bacteria</taxon>
        <taxon>Bacillati</taxon>
        <taxon>Actinomycetota</taxon>
        <taxon>Actinomycetes</taxon>
        <taxon>Pseudonocardiales</taxon>
        <taxon>Pseudonocardiaceae</taxon>
        <taxon>Saccharomonospora</taxon>
    </lineage>
</organism>
<dbReference type="Pfam" id="PF00109">
    <property type="entry name" value="ketoacyl-synt"/>
    <property type="match status" value="1"/>
</dbReference>
<dbReference type="InterPro" id="IPR014031">
    <property type="entry name" value="Ketoacyl_synth_C"/>
</dbReference>
<dbReference type="InterPro" id="IPR018201">
    <property type="entry name" value="Ketoacyl_synth_AS"/>
</dbReference>
<dbReference type="PANTHER" id="PTHR43775">
    <property type="entry name" value="FATTY ACID SYNTHASE"/>
    <property type="match status" value="1"/>
</dbReference>
<feature type="region of interest" description="Disordered" evidence="4">
    <location>
        <begin position="459"/>
        <end position="481"/>
    </location>
</feature>
<gene>
    <name evidence="7" type="ORF">B1813_00620</name>
</gene>
<evidence type="ECO:0000259" key="5">
    <source>
        <dbReference type="PROSITE" id="PS50075"/>
    </source>
</evidence>
<evidence type="ECO:0000313" key="7">
    <source>
        <dbReference type="EMBL" id="OQO94651.1"/>
    </source>
</evidence>
<dbReference type="PROSITE" id="PS52004">
    <property type="entry name" value="KS3_2"/>
    <property type="match status" value="1"/>
</dbReference>
<dbReference type="STRING" id="1962155.B1813_00620"/>
<dbReference type="InterPro" id="IPR036736">
    <property type="entry name" value="ACP-like_sf"/>
</dbReference>
<dbReference type="GO" id="GO:0005737">
    <property type="term" value="C:cytoplasm"/>
    <property type="evidence" value="ECO:0007669"/>
    <property type="project" value="TreeGrafter"/>
</dbReference>
<keyword evidence="2" id="KW-0597">Phosphoprotein</keyword>
<evidence type="ECO:0000313" key="8">
    <source>
        <dbReference type="Proteomes" id="UP000192591"/>
    </source>
</evidence>
<dbReference type="InterPro" id="IPR050091">
    <property type="entry name" value="PKS_NRPS_Biosynth_Enz"/>
</dbReference>
<dbReference type="Proteomes" id="UP000192591">
    <property type="component" value="Unassembled WGS sequence"/>
</dbReference>
<dbReference type="GO" id="GO:0005886">
    <property type="term" value="C:plasma membrane"/>
    <property type="evidence" value="ECO:0007669"/>
    <property type="project" value="TreeGrafter"/>
</dbReference>
<dbReference type="InterPro" id="IPR016039">
    <property type="entry name" value="Thiolase-like"/>
</dbReference>
<dbReference type="SUPFAM" id="SSF53901">
    <property type="entry name" value="Thiolase-like"/>
    <property type="match status" value="2"/>
</dbReference>
<dbReference type="CDD" id="cd00833">
    <property type="entry name" value="PKS"/>
    <property type="match status" value="1"/>
</dbReference>
<dbReference type="GO" id="GO:0004315">
    <property type="term" value="F:3-oxoacyl-[acyl-carrier-protein] synthase activity"/>
    <property type="evidence" value="ECO:0007669"/>
    <property type="project" value="InterPro"/>
</dbReference>
<dbReference type="InterPro" id="IPR009081">
    <property type="entry name" value="PP-bd_ACP"/>
</dbReference>
<dbReference type="PROSITE" id="PS50075">
    <property type="entry name" value="CARRIER"/>
    <property type="match status" value="1"/>
</dbReference>
<dbReference type="Gene3D" id="3.40.47.10">
    <property type="match status" value="1"/>
</dbReference>
<dbReference type="EMBL" id="MWIH01000002">
    <property type="protein sequence ID" value="OQO94651.1"/>
    <property type="molecule type" value="Genomic_DNA"/>
</dbReference>
<evidence type="ECO:0000259" key="6">
    <source>
        <dbReference type="PROSITE" id="PS52004"/>
    </source>
</evidence>
<dbReference type="InterPro" id="IPR014030">
    <property type="entry name" value="Ketoacyl_synth_N"/>
</dbReference>
<accession>A0A1V9AC51</accession>
<dbReference type="GO" id="GO:0071770">
    <property type="term" value="P:DIM/DIP cell wall layer assembly"/>
    <property type="evidence" value="ECO:0007669"/>
    <property type="project" value="TreeGrafter"/>
</dbReference>
<dbReference type="PROSITE" id="PS00606">
    <property type="entry name" value="KS3_1"/>
    <property type="match status" value="1"/>
</dbReference>
<dbReference type="RefSeq" id="WP_139794690.1">
    <property type="nucleotide sequence ID" value="NZ_MWIH01000002.1"/>
</dbReference>
<proteinExistence type="predicted"/>
<sequence length="565" mass="58528">MSDRIAIVGYDVCLPAGRERAEIDSFLASGKSAVVDVSRSELLAAGVPESEFTRDDYVARSARAEWTPRTARHLGDVSAHELAVTDPQHLLFLDCCAGALRDAGMSPDSVRGRDIGVVGGIGMGLYAGHSLDSHFTTRIQRDAALRDQLAFPEVLIGNSSDHCVGRVSHRLGLTGPSVNVQTACSTALAAVDHAVLLLRSGRTDTILAGAAALYFPDRRGYRWQRGGILSPTGVCRAFDAAADGTVGGSGGGVVVLRRYNDAVADGDVIHGVIEGIHSGSDGGQRASYAAPAFDGQVRVIRGAMADAGVGPDDFAYVEGHGTGTPVGDLVELGALHEVFGSRRTHLPVGSVKPTLGHLDTAAGVASLVNVLLGIKRGWIPPTANFTELGPDARDWTAQPSTGPTVFPSGTSLAGISGFGASGTSVHLVLSAERDPDDPGATAGDGVSAGTVVAAAATASAVPAAPPAHEDQRLSPAGDNTGIRPAREEIAGVLIRLLRERGDFAHLSDEQVMEVGILDFGIDSVDVVAITNVFEARWKVSLEVLDLFAADTVAAIVDLVEQELGE</sequence>
<keyword evidence="3" id="KW-0808">Transferase</keyword>
<dbReference type="AlphaFoldDB" id="A0A1V9AC51"/>
<dbReference type="Pfam" id="PF00550">
    <property type="entry name" value="PP-binding"/>
    <property type="match status" value="1"/>
</dbReference>
<dbReference type="SMART" id="SM00825">
    <property type="entry name" value="PKS_KS"/>
    <property type="match status" value="1"/>
</dbReference>
<feature type="domain" description="Carrier" evidence="5">
    <location>
        <begin position="487"/>
        <end position="563"/>
    </location>
</feature>
<comment type="caution">
    <text evidence="7">The sequence shown here is derived from an EMBL/GenBank/DDBJ whole genome shotgun (WGS) entry which is preliminary data.</text>
</comment>
<dbReference type="Pfam" id="PF02801">
    <property type="entry name" value="Ketoacyl-synt_C"/>
    <property type="match status" value="1"/>
</dbReference>
<reference evidence="7 8" key="1">
    <citation type="submission" date="2017-02" db="EMBL/GenBank/DDBJ databases">
        <title>Draft genome of Saccharomonospora sp. 154.</title>
        <authorList>
            <person name="Alonso-Carmona G.S."/>
            <person name="De La Haba R."/>
            <person name="Vera-Gargallo B."/>
            <person name="Sandoval-Trujillo A.H."/>
            <person name="Ramirez-Duran N."/>
            <person name="Ventosa A."/>
        </authorList>
    </citation>
    <scope>NUCLEOTIDE SEQUENCE [LARGE SCALE GENOMIC DNA]</scope>
    <source>
        <strain evidence="7 8">LRS4.154</strain>
    </source>
</reference>
<evidence type="ECO:0000256" key="3">
    <source>
        <dbReference type="ARBA" id="ARBA00022679"/>
    </source>
</evidence>
<dbReference type="PANTHER" id="PTHR43775:SF37">
    <property type="entry name" value="SI:DKEY-61P9.11"/>
    <property type="match status" value="1"/>
</dbReference>
<dbReference type="Gene3D" id="1.10.1200.10">
    <property type="entry name" value="ACP-like"/>
    <property type="match status" value="1"/>
</dbReference>
<evidence type="ECO:0000256" key="1">
    <source>
        <dbReference type="ARBA" id="ARBA00022450"/>
    </source>
</evidence>
<dbReference type="GO" id="GO:0004312">
    <property type="term" value="F:fatty acid synthase activity"/>
    <property type="evidence" value="ECO:0007669"/>
    <property type="project" value="TreeGrafter"/>
</dbReference>
<dbReference type="SUPFAM" id="SSF47336">
    <property type="entry name" value="ACP-like"/>
    <property type="match status" value="1"/>
</dbReference>
<evidence type="ECO:0000256" key="4">
    <source>
        <dbReference type="SAM" id="MobiDB-lite"/>
    </source>
</evidence>
<evidence type="ECO:0000256" key="2">
    <source>
        <dbReference type="ARBA" id="ARBA00022553"/>
    </source>
</evidence>